<keyword evidence="2" id="KW-1185">Reference proteome</keyword>
<gene>
    <name evidence="1" type="ORF">V2W30_03045</name>
</gene>
<accession>A0ACD5ANT5</accession>
<reference evidence="1" key="1">
    <citation type="journal article" date="2025" name="Int. J. Syst. Evol. Microbiol.">
        <title>Streptomyces citrinus sp. nov., with yellow diffusible pigment.</title>
        <authorList>
            <person name="He Y."/>
            <person name="Yang E."/>
            <person name="Xu J."/>
            <person name="Sun Y."/>
            <person name="Sun L."/>
        </authorList>
    </citation>
    <scope>NUCLEOTIDE SEQUENCE</scope>
    <source>
        <strain evidence="1">Q6</strain>
    </source>
</reference>
<protein>
    <submittedName>
        <fullName evidence="1">Serine hydrolase</fullName>
    </submittedName>
</protein>
<evidence type="ECO:0000313" key="2">
    <source>
        <dbReference type="Proteomes" id="UP001432251"/>
    </source>
</evidence>
<evidence type="ECO:0000313" key="1">
    <source>
        <dbReference type="EMBL" id="WWQ68849.1"/>
    </source>
</evidence>
<organism evidence="1 2">
    <name type="scientific">Streptomyces citrinus</name>
    <dbReference type="NCBI Taxonomy" id="3118173"/>
    <lineage>
        <taxon>Bacteria</taxon>
        <taxon>Bacillati</taxon>
        <taxon>Actinomycetota</taxon>
        <taxon>Actinomycetes</taxon>
        <taxon>Kitasatosporales</taxon>
        <taxon>Streptomycetaceae</taxon>
        <taxon>Streptomyces</taxon>
    </lineage>
</organism>
<dbReference type="Proteomes" id="UP001432251">
    <property type="component" value="Chromosome"/>
</dbReference>
<keyword evidence="1" id="KW-0378">Hydrolase</keyword>
<dbReference type="EMBL" id="CP146022">
    <property type="protein sequence ID" value="WWQ68849.1"/>
    <property type="molecule type" value="Genomic_DNA"/>
</dbReference>
<proteinExistence type="predicted"/>
<name>A0ACD5ANT5_9ACTN</name>
<sequence length="345" mass="35977">MIGAAAPAGATAPAPAPPAPPSVSALSWEVMDARTGTVLGAAAPHRRLPPASTLKTLFAVTVLPKLSRTTVHRATSADLSEVAEGSSMVGVDEGSRYTVADLWRGVFLSSGNDAVHTLARMNGGLSRTLAEMQATAVRIGARDTQVRSPDGFDTPGQYSSAHDLALIAKEGIKNADFRRYMGTKWALFPASGGPNAYEIQNTNRLLVGSHGVEPYPGLIGVKNGYTSQAGCTLVSAATRGGRTLLVTVMNPQDESFNAVYEESRALLDWGFEAAPLRALQGSGPQHPTTARTSAPATAGPAAAPERTADTGPGLTRHIGAAAALLVLACVPALVRRRLRKRRTAR</sequence>